<comment type="caution">
    <text evidence="1">The sequence shown here is derived from an EMBL/GenBank/DDBJ whole genome shotgun (WGS) entry which is preliminary data.</text>
</comment>
<reference evidence="1 2" key="1">
    <citation type="submission" date="2020-07" db="EMBL/GenBank/DDBJ databases">
        <title>Sequencing the genomes of 1000 actinobacteria strains.</title>
        <authorList>
            <person name="Klenk H.-P."/>
        </authorList>
    </citation>
    <scope>NUCLEOTIDE SEQUENCE [LARGE SCALE GENOMIC DNA]</scope>
    <source>
        <strain evidence="1 2">DSM 44121</strain>
    </source>
</reference>
<accession>A0A7W3JB29</accession>
<keyword evidence="2" id="KW-1185">Reference proteome</keyword>
<sequence>MPNYAKPYLTPAQQAALLARRGTDLVGSDAARALETIGYYRLSAYWYPYRNIDPRQTSRAQRVHRSSAVPDGTPFTQILDLYTFDQRIKMAVMEAIERIEVAVRVQIADVLGRRSPFGQHQAACLDGAFTGRRPGEAASRHERWLDRLREQQRRSSEDFVQHFRTKYSGDLPIWTAIELLDFGAMATLFTGLKRVDRDAVAARLGVVDEHRRGDGSVLANWLRVLNFVRNTCAHHARLWNRHFTEKVRTSALGGMKNLRHLQHISERDRARFYPALAVIWHLMSAIAPGSSWHARTRTVLDGFPADGVVGPADMGFPPGWGRHLRHRPLT</sequence>
<dbReference type="InterPro" id="IPR011664">
    <property type="entry name" value="Abi_system_AbiD/AbiF-like"/>
</dbReference>
<evidence type="ECO:0000313" key="1">
    <source>
        <dbReference type="EMBL" id="MBA8809499.1"/>
    </source>
</evidence>
<dbReference type="AlphaFoldDB" id="A0A7W3JB29"/>
<dbReference type="RefSeq" id="WP_182618355.1">
    <property type="nucleotide sequence ID" value="NZ_BAAATF010000011.1"/>
</dbReference>
<dbReference type="Pfam" id="PF07751">
    <property type="entry name" value="Abi_2"/>
    <property type="match status" value="1"/>
</dbReference>
<dbReference type="EMBL" id="JACGWV010000001">
    <property type="protein sequence ID" value="MBA8809499.1"/>
    <property type="molecule type" value="Genomic_DNA"/>
</dbReference>
<evidence type="ECO:0000313" key="2">
    <source>
        <dbReference type="Proteomes" id="UP000540568"/>
    </source>
</evidence>
<gene>
    <name evidence="1" type="ORF">FHX71_003441</name>
</gene>
<organism evidence="1 2">
    <name type="scientific">Promicromonospora sukumoe</name>
    <dbReference type="NCBI Taxonomy" id="88382"/>
    <lineage>
        <taxon>Bacteria</taxon>
        <taxon>Bacillati</taxon>
        <taxon>Actinomycetota</taxon>
        <taxon>Actinomycetes</taxon>
        <taxon>Micrococcales</taxon>
        <taxon>Promicromonosporaceae</taxon>
        <taxon>Promicromonospora</taxon>
    </lineage>
</organism>
<proteinExistence type="predicted"/>
<name>A0A7W3JB29_9MICO</name>
<protein>
    <submittedName>
        <fullName evidence="1">Abortive infection bacteriophage resistance protein</fullName>
    </submittedName>
</protein>
<dbReference type="Proteomes" id="UP000540568">
    <property type="component" value="Unassembled WGS sequence"/>
</dbReference>